<evidence type="ECO:0000259" key="8">
    <source>
        <dbReference type="Pfam" id="PF01316"/>
    </source>
</evidence>
<dbReference type="RefSeq" id="WP_207675274.1">
    <property type="nucleotide sequence ID" value="NZ_JAFREM010000031.1"/>
</dbReference>
<keyword evidence="7" id="KW-0055">Arginine biosynthesis</keyword>
<dbReference type="Gene3D" id="1.10.10.10">
    <property type="entry name" value="Winged helix-like DNA-binding domain superfamily/Winged helix DNA-binding domain"/>
    <property type="match status" value="1"/>
</dbReference>
<reference evidence="10 11" key="1">
    <citation type="submission" date="2021-03" db="EMBL/GenBank/DDBJ databases">
        <title>Enterococcal diversity collection.</title>
        <authorList>
            <person name="Gilmore M.S."/>
            <person name="Schwartzman J."/>
            <person name="Van Tyne D."/>
            <person name="Martin M."/>
            <person name="Earl A.M."/>
            <person name="Manson A.L."/>
            <person name="Straub T."/>
            <person name="Salamzade R."/>
            <person name="Saavedra J."/>
            <person name="Lebreton F."/>
            <person name="Prichula J."/>
            <person name="Schaufler K."/>
            <person name="Gaca A."/>
            <person name="Sgardioli B."/>
            <person name="Wagenaar J."/>
            <person name="Strong T."/>
        </authorList>
    </citation>
    <scope>NUCLEOTIDE SEQUENCE [LARGE SCALE GENOMIC DNA]</scope>
    <source>
        <strain evidence="10 11">669A</strain>
    </source>
</reference>
<proteinExistence type="inferred from homology"/>
<protein>
    <recommendedName>
        <fullName evidence="7">Arginine repressor</fullName>
    </recommendedName>
</protein>
<keyword evidence="7" id="KW-0678">Repressor</keyword>
<dbReference type="SUPFAM" id="SSF46785">
    <property type="entry name" value="Winged helix' DNA-binding domain"/>
    <property type="match status" value="1"/>
</dbReference>
<evidence type="ECO:0000259" key="9">
    <source>
        <dbReference type="Pfam" id="PF02863"/>
    </source>
</evidence>
<gene>
    <name evidence="7" type="primary">argR</name>
    <name evidence="10" type="ORF">JZO70_19050</name>
</gene>
<dbReference type="PANTHER" id="PTHR34471:SF1">
    <property type="entry name" value="ARGININE REPRESSOR"/>
    <property type="match status" value="1"/>
</dbReference>
<evidence type="ECO:0000256" key="5">
    <source>
        <dbReference type="ARBA" id="ARBA00023125"/>
    </source>
</evidence>
<dbReference type="SUPFAM" id="SSF55252">
    <property type="entry name" value="C-terminal domain of arginine repressor"/>
    <property type="match status" value="1"/>
</dbReference>
<comment type="caution">
    <text evidence="10">The sequence shown here is derived from an EMBL/GenBank/DDBJ whole genome shotgun (WGS) entry which is preliminary data.</text>
</comment>
<evidence type="ECO:0000313" key="11">
    <source>
        <dbReference type="Proteomes" id="UP000664601"/>
    </source>
</evidence>
<dbReference type="Pfam" id="PF01316">
    <property type="entry name" value="Arg_repressor"/>
    <property type="match status" value="1"/>
</dbReference>
<keyword evidence="11" id="KW-1185">Reference proteome</keyword>
<dbReference type="Gene3D" id="3.30.1360.40">
    <property type="match status" value="1"/>
</dbReference>
<accession>A0ABS3LF67</accession>
<comment type="pathway">
    <text evidence="7">Amino-acid biosynthesis; L-arginine biosynthesis [regulation].</text>
</comment>
<name>A0ABS3LF67_9ENTE</name>
<dbReference type="InterPro" id="IPR036390">
    <property type="entry name" value="WH_DNA-bd_sf"/>
</dbReference>
<evidence type="ECO:0000256" key="7">
    <source>
        <dbReference type="HAMAP-Rule" id="MF_00173"/>
    </source>
</evidence>
<dbReference type="Proteomes" id="UP000664601">
    <property type="component" value="Unassembled WGS sequence"/>
</dbReference>
<evidence type="ECO:0000313" key="10">
    <source>
        <dbReference type="EMBL" id="MBO1308282.1"/>
    </source>
</evidence>
<comment type="similarity">
    <text evidence="2 7">Belongs to the ArgR family.</text>
</comment>
<keyword evidence="3 7" id="KW-0963">Cytoplasm</keyword>
<dbReference type="InterPro" id="IPR036251">
    <property type="entry name" value="Arg_repress_C_sf"/>
</dbReference>
<evidence type="ECO:0000256" key="2">
    <source>
        <dbReference type="ARBA" id="ARBA00008316"/>
    </source>
</evidence>
<dbReference type="InterPro" id="IPR001669">
    <property type="entry name" value="Arg_repress"/>
</dbReference>
<evidence type="ECO:0000256" key="1">
    <source>
        <dbReference type="ARBA" id="ARBA00004496"/>
    </source>
</evidence>
<dbReference type="HAMAP" id="MF_00173">
    <property type="entry name" value="Arg_repressor"/>
    <property type="match status" value="1"/>
</dbReference>
<keyword evidence="7" id="KW-0028">Amino-acid biosynthesis</keyword>
<feature type="domain" description="Arginine repressor DNA-binding" evidence="8">
    <location>
        <begin position="1"/>
        <end position="68"/>
    </location>
</feature>
<dbReference type="InterPro" id="IPR020900">
    <property type="entry name" value="Arg_repress_DNA-bd"/>
</dbReference>
<organism evidence="10 11">
    <name type="scientific">Candidatus Enterococcus moelleringii</name>
    <dbReference type="NCBI Taxonomy" id="2815325"/>
    <lineage>
        <taxon>Bacteria</taxon>
        <taxon>Bacillati</taxon>
        <taxon>Bacillota</taxon>
        <taxon>Bacilli</taxon>
        <taxon>Lactobacillales</taxon>
        <taxon>Enterococcaceae</taxon>
        <taxon>Enterococcus</taxon>
    </lineage>
</organism>
<evidence type="ECO:0000256" key="3">
    <source>
        <dbReference type="ARBA" id="ARBA00022490"/>
    </source>
</evidence>
<feature type="domain" description="Arginine repressor C-terminal" evidence="9">
    <location>
        <begin position="80"/>
        <end position="146"/>
    </location>
</feature>
<comment type="subcellular location">
    <subcellularLocation>
        <location evidence="1 7">Cytoplasm</location>
    </subcellularLocation>
</comment>
<evidence type="ECO:0000256" key="6">
    <source>
        <dbReference type="ARBA" id="ARBA00023163"/>
    </source>
</evidence>
<sequence>MRKQERHRLITRLLNENDIKRQEDFVSVLANEGVNVTQATISRDIKEMKLIKVPSVNGGYRYSVPHKNEENLSERLADLLQEAFLSADQMEKMVVLKTLPGNASAAANLIEKFFSKKLFAVLNDDDSVLMVARSEDNAKELYQEINSRSQKE</sequence>
<comment type="function">
    <text evidence="7">Regulates arginine biosynthesis genes.</text>
</comment>
<keyword evidence="4 7" id="KW-0805">Transcription regulation</keyword>
<dbReference type="PANTHER" id="PTHR34471">
    <property type="entry name" value="ARGININE REPRESSOR"/>
    <property type="match status" value="1"/>
</dbReference>
<keyword evidence="6 7" id="KW-0804">Transcription</keyword>
<dbReference type="InterPro" id="IPR020899">
    <property type="entry name" value="Arg_repress_C"/>
</dbReference>
<dbReference type="PRINTS" id="PR01467">
    <property type="entry name" value="ARGREPRESSOR"/>
</dbReference>
<evidence type="ECO:0000256" key="4">
    <source>
        <dbReference type="ARBA" id="ARBA00023015"/>
    </source>
</evidence>
<dbReference type="EMBL" id="JAFREM010000031">
    <property type="protein sequence ID" value="MBO1308282.1"/>
    <property type="molecule type" value="Genomic_DNA"/>
</dbReference>
<dbReference type="InterPro" id="IPR036388">
    <property type="entry name" value="WH-like_DNA-bd_sf"/>
</dbReference>
<dbReference type="Pfam" id="PF02863">
    <property type="entry name" value="Arg_repressor_C"/>
    <property type="match status" value="1"/>
</dbReference>
<keyword evidence="5 7" id="KW-0238">DNA-binding</keyword>